<dbReference type="GO" id="GO:0009986">
    <property type="term" value="C:cell surface"/>
    <property type="evidence" value="ECO:0007669"/>
    <property type="project" value="InterPro"/>
</dbReference>
<evidence type="ECO:0000256" key="2">
    <source>
        <dbReference type="SAM" id="SignalP"/>
    </source>
</evidence>
<dbReference type="Gene3D" id="2.60.40.3330">
    <property type="match status" value="1"/>
</dbReference>
<protein>
    <submittedName>
        <fullName evidence="5">Transthyretin-like family protein</fullName>
    </submittedName>
</protein>
<reference evidence="3 4" key="2">
    <citation type="submission" date="2018-11" db="EMBL/GenBank/DDBJ databases">
        <authorList>
            <consortium name="Pathogen Informatics"/>
        </authorList>
    </citation>
    <scope>NUCLEOTIDE SEQUENCE [LARGE SCALE GENOMIC DNA]</scope>
</reference>
<accession>A0A183IFW2</accession>
<keyword evidence="2" id="KW-0732">Signal</keyword>
<keyword evidence="4" id="KW-1185">Reference proteome</keyword>
<evidence type="ECO:0000313" key="3">
    <source>
        <dbReference type="EMBL" id="VDO97854.1"/>
    </source>
</evidence>
<dbReference type="EMBL" id="UZAM01007257">
    <property type="protein sequence ID" value="VDO97854.1"/>
    <property type="molecule type" value="Genomic_DNA"/>
</dbReference>
<dbReference type="AlphaFoldDB" id="A0A183IFW2"/>
<organism evidence="5">
    <name type="scientific">Soboliphyme baturini</name>
    <dbReference type="NCBI Taxonomy" id="241478"/>
    <lineage>
        <taxon>Eukaryota</taxon>
        <taxon>Metazoa</taxon>
        <taxon>Ecdysozoa</taxon>
        <taxon>Nematoda</taxon>
        <taxon>Enoplea</taxon>
        <taxon>Dorylaimia</taxon>
        <taxon>Dioctophymatida</taxon>
        <taxon>Dioctophymatoidea</taxon>
        <taxon>Soboliphymatidae</taxon>
        <taxon>Soboliphyme</taxon>
    </lineage>
</organism>
<proteinExistence type="inferred from homology"/>
<feature type="signal peptide" evidence="2">
    <location>
        <begin position="1"/>
        <end position="18"/>
    </location>
</feature>
<dbReference type="InterPro" id="IPR001534">
    <property type="entry name" value="Transthyretin-like"/>
</dbReference>
<dbReference type="Pfam" id="PF01060">
    <property type="entry name" value="TTR-52"/>
    <property type="match status" value="1"/>
</dbReference>
<evidence type="ECO:0000313" key="4">
    <source>
        <dbReference type="Proteomes" id="UP000270296"/>
    </source>
</evidence>
<comment type="similarity">
    <text evidence="1">Belongs to the nematode transthyretin-like family.</text>
</comment>
<evidence type="ECO:0000313" key="5">
    <source>
        <dbReference type="WBParaSite" id="SBAD_0000262901-mRNA-1"/>
    </source>
</evidence>
<sequence length="139" mass="15788">MHALLVSSLLLFAWTCLARSNGALQKVAVKGRLLCGTAPAINVTLKLVDEDIGFDDKLNQGTTNPHGEFYLEGESNEKRSIDPLLKIYHECIDHFICEREWKLGIPKDYIAWNNRNLKVFNIGTFNLELKPRSEKRDCA</sequence>
<dbReference type="WBParaSite" id="SBAD_0000262901-mRNA-1">
    <property type="protein sequence ID" value="SBAD_0000262901-mRNA-1"/>
    <property type="gene ID" value="SBAD_0000262901"/>
</dbReference>
<name>A0A183IFW2_9BILA</name>
<dbReference type="InterPro" id="IPR038479">
    <property type="entry name" value="Transthyretin-like_sf"/>
</dbReference>
<dbReference type="OrthoDB" id="5849824at2759"/>
<gene>
    <name evidence="3" type="ORF">SBAD_LOCUS2506</name>
</gene>
<dbReference type="PANTHER" id="PTHR21700">
    <property type="entry name" value="TRANSTHYRETIN-LIKE FAMILY PROTEIN-RELATED"/>
    <property type="match status" value="1"/>
</dbReference>
<dbReference type="Proteomes" id="UP000270296">
    <property type="component" value="Unassembled WGS sequence"/>
</dbReference>
<feature type="chain" id="PRO_5043139945" evidence="2">
    <location>
        <begin position="19"/>
        <end position="139"/>
    </location>
</feature>
<evidence type="ECO:0000256" key="1">
    <source>
        <dbReference type="ARBA" id="ARBA00010112"/>
    </source>
</evidence>
<reference evidence="5" key="1">
    <citation type="submission" date="2016-06" db="UniProtKB">
        <authorList>
            <consortium name="WormBaseParasite"/>
        </authorList>
    </citation>
    <scope>IDENTIFICATION</scope>
</reference>